<proteinExistence type="predicted"/>
<dbReference type="AlphaFoldDB" id="A0A6J4I6Y5"/>
<name>A0A6J4I6Y5_9PSEU</name>
<evidence type="ECO:0008006" key="2">
    <source>
        <dbReference type="Google" id="ProtNLM"/>
    </source>
</evidence>
<accession>A0A6J4I6Y5</accession>
<organism evidence="1">
    <name type="scientific">uncultured Actinomycetospora sp</name>
    <dbReference type="NCBI Taxonomy" id="1135996"/>
    <lineage>
        <taxon>Bacteria</taxon>
        <taxon>Bacillati</taxon>
        <taxon>Actinomycetota</taxon>
        <taxon>Actinomycetes</taxon>
        <taxon>Pseudonocardiales</taxon>
        <taxon>Pseudonocardiaceae</taxon>
        <taxon>Actinomycetospora</taxon>
        <taxon>environmental samples</taxon>
    </lineage>
</organism>
<protein>
    <recommendedName>
        <fullName evidence="2">DUF899 domain-containing protein</fullName>
    </recommendedName>
</protein>
<feature type="non-terminal residue" evidence="1">
    <location>
        <position position="29"/>
    </location>
</feature>
<evidence type="ECO:0000313" key="1">
    <source>
        <dbReference type="EMBL" id="CAA9241963.1"/>
    </source>
</evidence>
<dbReference type="EMBL" id="CADCTH010000211">
    <property type="protein sequence ID" value="CAA9241963.1"/>
    <property type="molecule type" value="Genomic_DNA"/>
</dbReference>
<sequence>MDLSTRPVVSAAEWEQARQELLVREKEMT</sequence>
<gene>
    <name evidence="1" type="ORF">AVDCRST_MAG54-1546</name>
</gene>
<reference evidence="1" key="1">
    <citation type="submission" date="2020-02" db="EMBL/GenBank/DDBJ databases">
        <authorList>
            <person name="Meier V. D."/>
        </authorList>
    </citation>
    <scope>NUCLEOTIDE SEQUENCE</scope>
    <source>
        <strain evidence="1">AVDCRST_MAG54</strain>
    </source>
</reference>